<dbReference type="Proteomes" id="UP000292307">
    <property type="component" value="Chromosome"/>
</dbReference>
<reference evidence="4 5" key="2">
    <citation type="submission" date="2019-02" db="EMBL/GenBank/DDBJ databases">
        <title>Draft Genome Sequences of Six Type Strains of the Genus Massilia.</title>
        <authorList>
            <person name="Miess H."/>
            <person name="Frediansyhah A."/>
            <person name="Gross H."/>
        </authorList>
    </citation>
    <scope>NUCLEOTIDE SEQUENCE [LARGE SCALE GENOMIC DNA]</scope>
    <source>
        <strain evidence="4 5">DSM 17472</strain>
    </source>
</reference>
<dbReference type="InterPro" id="IPR026841">
    <property type="entry name" value="Aur1/Ipt1"/>
</dbReference>
<accession>A0A411X6V1</accession>
<dbReference type="InterPro" id="IPR029021">
    <property type="entry name" value="Prot-tyrosine_phosphatase-like"/>
</dbReference>
<dbReference type="InterPro" id="IPR036938">
    <property type="entry name" value="PAP2/HPO_sf"/>
</dbReference>
<feature type="transmembrane region" description="Helical" evidence="1">
    <location>
        <begin position="254"/>
        <end position="287"/>
    </location>
</feature>
<keyword evidence="1" id="KW-1133">Transmembrane helix</keyword>
<dbReference type="PANTHER" id="PTHR47216:SF4">
    <property type="entry name" value="OS01G0859400 PROTEIN"/>
    <property type="match status" value="1"/>
</dbReference>
<proteinExistence type="predicted"/>
<evidence type="ECO:0000313" key="3">
    <source>
        <dbReference type="EMBL" id="GGY44078.1"/>
    </source>
</evidence>
<feature type="transmembrane region" description="Helical" evidence="1">
    <location>
        <begin position="225"/>
        <end position="242"/>
    </location>
</feature>
<gene>
    <name evidence="4" type="ORF">EYF70_30725</name>
    <name evidence="3" type="ORF">GCM10007387_27490</name>
</gene>
<reference evidence="3" key="1">
    <citation type="journal article" date="2014" name="Int. J. Syst. Evol. Microbiol.">
        <title>Complete genome sequence of Corynebacterium casei LMG S-19264T (=DSM 44701T), isolated from a smear-ripened cheese.</title>
        <authorList>
            <consortium name="US DOE Joint Genome Institute (JGI-PGF)"/>
            <person name="Walter F."/>
            <person name="Albersmeier A."/>
            <person name="Kalinowski J."/>
            <person name="Ruckert C."/>
        </authorList>
    </citation>
    <scope>NUCLEOTIDE SEQUENCE</scope>
    <source>
        <strain evidence="3">KCTC 12343</strain>
    </source>
</reference>
<dbReference type="GO" id="GO:0016020">
    <property type="term" value="C:membrane"/>
    <property type="evidence" value="ECO:0007669"/>
    <property type="project" value="UniProtKB-SubCell"/>
</dbReference>
<evidence type="ECO:0000256" key="1">
    <source>
        <dbReference type="SAM" id="Phobius"/>
    </source>
</evidence>
<reference evidence="3" key="3">
    <citation type="submission" date="2022-12" db="EMBL/GenBank/DDBJ databases">
        <authorList>
            <person name="Sun Q."/>
            <person name="Kim S."/>
        </authorList>
    </citation>
    <scope>NUCLEOTIDE SEQUENCE</scope>
    <source>
        <strain evidence="3">KCTC 12343</strain>
    </source>
</reference>
<feature type="transmembrane region" description="Helical" evidence="1">
    <location>
        <begin position="307"/>
        <end position="327"/>
    </location>
</feature>
<feature type="transmembrane region" description="Helical" evidence="1">
    <location>
        <begin position="131"/>
        <end position="148"/>
    </location>
</feature>
<dbReference type="Gene3D" id="3.90.190.10">
    <property type="entry name" value="Protein tyrosine phosphatase superfamily"/>
    <property type="match status" value="1"/>
</dbReference>
<feature type="transmembrane region" description="Helical" evidence="1">
    <location>
        <begin position="57"/>
        <end position="77"/>
    </location>
</feature>
<keyword evidence="1" id="KW-0812">Transmembrane</keyword>
<feature type="domain" description="Inositolphosphotransferase Aur1/Ipt1" evidence="2">
    <location>
        <begin position="110"/>
        <end position="240"/>
    </location>
</feature>
<evidence type="ECO:0000313" key="5">
    <source>
        <dbReference type="Proteomes" id="UP000292307"/>
    </source>
</evidence>
<feature type="transmembrane region" description="Helical" evidence="1">
    <location>
        <begin position="97"/>
        <end position="119"/>
    </location>
</feature>
<dbReference type="Proteomes" id="UP000628442">
    <property type="component" value="Unassembled WGS sequence"/>
</dbReference>
<sequence length="446" mass="49268">MAGVLGCRVDAEVIAEAETATGQDQATRVLMRFLHALHNAQMRLPRQGKAPSARARAVHLLGNWLVFGLCYPLSHTIAARLPAQHSVALPLDAAVPFWPWMIVPYASSSLFFVLVFLLVRSAEELRVASRRMLLATVTAALVFAVYPARFTSARPALDNPFLAAAYGFLDIVDQPYNQLPSLHVAYCLLFWLALRPLAGGWRRLALAAWLMLVAASTLFTWQHHAADVLGGLALGAAVAWLVRPGATRRSTVAFYYTIAAGITLHAGWFVLGSWLALYAAACLLLVALAYARRDARFLRKDGGRHALAAWLLYWPYLAGYLLTWALVRYRERGRAAFIELAPGLFVGRRLSAAEARRLPEGCSVIDLSPELPEAAALRGACYHHAPLLDLHAPRPSQVRAVLALLAEQHRPGRAVFLHCAMGYSRSRFIARLYARKNHRWLSRSTS</sequence>
<evidence type="ECO:0000313" key="6">
    <source>
        <dbReference type="Proteomes" id="UP000628442"/>
    </source>
</evidence>
<name>A0A411X6V1_9BURK</name>
<organism evidence="3 6">
    <name type="scientific">Pseudoduganella albidiflava</name>
    <dbReference type="NCBI Taxonomy" id="321983"/>
    <lineage>
        <taxon>Bacteria</taxon>
        <taxon>Pseudomonadati</taxon>
        <taxon>Pseudomonadota</taxon>
        <taxon>Betaproteobacteria</taxon>
        <taxon>Burkholderiales</taxon>
        <taxon>Oxalobacteraceae</taxon>
        <taxon>Telluria group</taxon>
        <taxon>Pseudoduganella</taxon>
    </lineage>
</organism>
<keyword evidence="1" id="KW-0472">Membrane</keyword>
<dbReference type="Pfam" id="PF14378">
    <property type="entry name" value="PAP2_3"/>
    <property type="match status" value="1"/>
</dbReference>
<dbReference type="EMBL" id="BMWV01000006">
    <property type="protein sequence ID" value="GGY44078.1"/>
    <property type="molecule type" value="Genomic_DNA"/>
</dbReference>
<feature type="transmembrane region" description="Helical" evidence="1">
    <location>
        <begin position="201"/>
        <end position="219"/>
    </location>
</feature>
<evidence type="ECO:0000259" key="2">
    <source>
        <dbReference type="Pfam" id="PF14378"/>
    </source>
</evidence>
<dbReference type="SUPFAM" id="SSF48317">
    <property type="entry name" value="Acid phosphatase/Vanadium-dependent haloperoxidase"/>
    <property type="match status" value="1"/>
</dbReference>
<dbReference type="OrthoDB" id="256494at2"/>
<protein>
    <submittedName>
        <fullName evidence="4">Phosphatase PAP2 family protein</fullName>
    </submittedName>
    <submittedName>
        <fullName evidence="3">Ser/threonine protein phosphatase</fullName>
    </submittedName>
</protein>
<dbReference type="AlphaFoldDB" id="A0A411X6V1"/>
<dbReference type="SUPFAM" id="SSF52799">
    <property type="entry name" value="(Phosphotyrosine protein) phosphatases II"/>
    <property type="match status" value="1"/>
</dbReference>
<dbReference type="EMBL" id="CP036401">
    <property type="protein sequence ID" value="QBI04709.1"/>
    <property type="molecule type" value="Genomic_DNA"/>
</dbReference>
<evidence type="ECO:0000313" key="4">
    <source>
        <dbReference type="EMBL" id="QBI04709.1"/>
    </source>
</evidence>
<dbReference type="PANTHER" id="PTHR47216">
    <property type="match status" value="1"/>
</dbReference>
<keyword evidence="5" id="KW-1185">Reference proteome</keyword>
<feature type="transmembrane region" description="Helical" evidence="1">
    <location>
        <begin position="176"/>
        <end position="194"/>
    </location>
</feature>